<dbReference type="EMBL" id="CYKH01001603">
    <property type="protein sequence ID" value="CUG87938.1"/>
    <property type="molecule type" value="Genomic_DNA"/>
</dbReference>
<evidence type="ECO:0000313" key="3">
    <source>
        <dbReference type="Proteomes" id="UP000051952"/>
    </source>
</evidence>
<evidence type="ECO:0000256" key="1">
    <source>
        <dbReference type="SAM" id="Phobius"/>
    </source>
</evidence>
<proteinExistence type="predicted"/>
<name>A0A0S4JC02_BODSA</name>
<gene>
    <name evidence="2" type="ORF">BSAL_12775</name>
</gene>
<organism evidence="2 3">
    <name type="scientific">Bodo saltans</name>
    <name type="common">Flagellated protozoan</name>
    <dbReference type="NCBI Taxonomy" id="75058"/>
    <lineage>
        <taxon>Eukaryota</taxon>
        <taxon>Discoba</taxon>
        <taxon>Euglenozoa</taxon>
        <taxon>Kinetoplastea</taxon>
        <taxon>Metakinetoplastina</taxon>
        <taxon>Eubodonida</taxon>
        <taxon>Bodonidae</taxon>
        <taxon>Bodo</taxon>
    </lineage>
</organism>
<keyword evidence="1" id="KW-0472">Membrane</keyword>
<protein>
    <submittedName>
        <fullName evidence="2">Membrane-associated protein, putative</fullName>
    </submittedName>
</protein>
<keyword evidence="1" id="KW-1133">Transmembrane helix</keyword>
<dbReference type="VEuPathDB" id="TriTrypDB:BSAL_12775"/>
<keyword evidence="3" id="KW-1185">Reference proteome</keyword>
<feature type="transmembrane region" description="Helical" evidence="1">
    <location>
        <begin position="63"/>
        <end position="88"/>
    </location>
</feature>
<feature type="transmembrane region" description="Helical" evidence="1">
    <location>
        <begin position="167"/>
        <end position="189"/>
    </location>
</feature>
<evidence type="ECO:0000313" key="2">
    <source>
        <dbReference type="EMBL" id="CUG87938.1"/>
    </source>
</evidence>
<accession>A0A0S4JC02</accession>
<dbReference type="Proteomes" id="UP000051952">
    <property type="component" value="Unassembled WGS sequence"/>
</dbReference>
<reference evidence="3" key="1">
    <citation type="submission" date="2015-09" db="EMBL/GenBank/DDBJ databases">
        <authorList>
            <consortium name="Pathogen Informatics"/>
        </authorList>
    </citation>
    <scope>NUCLEOTIDE SEQUENCE [LARGE SCALE GENOMIC DNA]</scope>
    <source>
        <strain evidence="3">Lake Konstanz</strain>
    </source>
</reference>
<keyword evidence="1" id="KW-0812">Transmembrane</keyword>
<feature type="transmembrane region" description="Helical" evidence="1">
    <location>
        <begin position="31"/>
        <end position="51"/>
    </location>
</feature>
<dbReference type="AlphaFoldDB" id="A0A0S4JC02"/>
<sequence length="197" mass="21632">MCCAVAVVWNHVAHTSSVLKASRVFCLPMSLLPIWTAVLPSTGAGTSLLLARLIQQDAPHPCMGVDAVLILSGIVIMSCPLVALTFIWRLGRHTPTISKTSSSYSGGTDLRHAWQCTRSEACHHISSMNGLRAAFTRGMHRSWRWTGPTSNTSERVWPVLLEYRCGIQSLTVAVSFSSLCCLLSVGWMVRRQHCAMH</sequence>